<keyword evidence="3" id="KW-1185">Reference proteome</keyword>
<dbReference type="Proteomes" id="UP000279600">
    <property type="component" value="Chromosome"/>
</dbReference>
<comment type="similarity">
    <text evidence="1">Belongs to the RutC family.</text>
</comment>
<dbReference type="KEGG" id="noj:EJ995_09140"/>
<proteinExistence type="inferred from homology"/>
<dbReference type="InterPro" id="IPR006175">
    <property type="entry name" value="YjgF/YER057c/UK114"/>
</dbReference>
<dbReference type="AlphaFoldDB" id="A0A3S9MYQ8"/>
<dbReference type="InterPro" id="IPR006056">
    <property type="entry name" value="RidA"/>
</dbReference>
<dbReference type="InterPro" id="IPR035959">
    <property type="entry name" value="RutC-like_sf"/>
</dbReference>
<organism evidence="2 3">
    <name type="scientific">Nonlabens ponticola</name>
    <dbReference type="NCBI Taxonomy" id="2496866"/>
    <lineage>
        <taxon>Bacteria</taxon>
        <taxon>Pseudomonadati</taxon>
        <taxon>Bacteroidota</taxon>
        <taxon>Flavobacteriia</taxon>
        <taxon>Flavobacteriales</taxon>
        <taxon>Flavobacteriaceae</taxon>
        <taxon>Nonlabens</taxon>
    </lineage>
</organism>
<dbReference type="NCBIfam" id="TIGR00004">
    <property type="entry name" value="Rid family detoxifying hydrolase"/>
    <property type="match status" value="1"/>
</dbReference>
<dbReference type="SUPFAM" id="SSF55298">
    <property type="entry name" value="YjgF-like"/>
    <property type="match status" value="1"/>
</dbReference>
<evidence type="ECO:0000313" key="2">
    <source>
        <dbReference type="EMBL" id="AZQ44396.1"/>
    </source>
</evidence>
<name>A0A3S9MYQ8_9FLAO</name>
<dbReference type="GO" id="GO:0005829">
    <property type="term" value="C:cytosol"/>
    <property type="evidence" value="ECO:0007669"/>
    <property type="project" value="TreeGrafter"/>
</dbReference>
<dbReference type="CDD" id="cd00448">
    <property type="entry name" value="YjgF_YER057c_UK114_family"/>
    <property type="match status" value="1"/>
</dbReference>
<dbReference type="Pfam" id="PF01042">
    <property type="entry name" value="Ribonuc_L-PSP"/>
    <property type="match status" value="1"/>
</dbReference>
<reference evidence="2 3" key="1">
    <citation type="submission" date="2018-12" db="EMBL/GenBank/DDBJ databases">
        <title>Complete genome of Nonlabens sp. MJ115.</title>
        <authorList>
            <person name="Choi H.S."/>
            <person name="Jung J."/>
        </authorList>
    </citation>
    <scope>NUCLEOTIDE SEQUENCE [LARGE SCALE GENOMIC DNA]</scope>
    <source>
        <strain evidence="2 3">MJ115</strain>
    </source>
</reference>
<accession>A0A3S9MYQ8</accession>
<evidence type="ECO:0000256" key="1">
    <source>
        <dbReference type="ARBA" id="ARBA00010552"/>
    </source>
</evidence>
<dbReference type="PANTHER" id="PTHR11803:SF58">
    <property type="entry name" value="PROTEIN HMF1-RELATED"/>
    <property type="match status" value="1"/>
</dbReference>
<dbReference type="OrthoDB" id="9803101at2"/>
<sequence length="132" mass="14603">MKEIIYTKDAPNPIGPYNQAVLWKCTNQQTLYTSGQIAIDPATGELDIEDLKTETHLVMKNLKAVVEKAGMTLEHVVKTSIFLSDMNTFATVNEIYGSYFNEASAPARETVEVANLPKFVNVEISAIAINHN</sequence>
<protein>
    <submittedName>
        <fullName evidence="2">RidA family protein</fullName>
    </submittedName>
</protein>
<dbReference type="RefSeq" id="WP_126447795.1">
    <property type="nucleotide sequence ID" value="NZ_CP034549.1"/>
</dbReference>
<gene>
    <name evidence="2" type="ORF">EJ995_09140</name>
</gene>
<dbReference type="PANTHER" id="PTHR11803">
    <property type="entry name" value="2-IMINOBUTANOATE/2-IMINOPROPANOATE DEAMINASE RIDA"/>
    <property type="match status" value="1"/>
</dbReference>
<dbReference type="EMBL" id="CP034549">
    <property type="protein sequence ID" value="AZQ44396.1"/>
    <property type="molecule type" value="Genomic_DNA"/>
</dbReference>
<dbReference type="FunFam" id="3.30.1330.40:FF:000001">
    <property type="entry name" value="L-PSP family endoribonuclease"/>
    <property type="match status" value="1"/>
</dbReference>
<evidence type="ECO:0000313" key="3">
    <source>
        <dbReference type="Proteomes" id="UP000279600"/>
    </source>
</evidence>
<dbReference type="Gene3D" id="3.30.1330.40">
    <property type="entry name" value="RutC-like"/>
    <property type="match status" value="1"/>
</dbReference>
<dbReference type="GO" id="GO:0019239">
    <property type="term" value="F:deaminase activity"/>
    <property type="evidence" value="ECO:0007669"/>
    <property type="project" value="TreeGrafter"/>
</dbReference>